<evidence type="ECO:0000259" key="2">
    <source>
        <dbReference type="PROSITE" id="PS50110"/>
    </source>
</evidence>
<dbReference type="SMART" id="SM00448">
    <property type="entry name" value="REC"/>
    <property type="match status" value="1"/>
</dbReference>
<proteinExistence type="predicted"/>
<dbReference type="Gene3D" id="3.40.50.2300">
    <property type="match status" value="1"/>
</dbReference>
<gene>
    <name evidence="3" type="ORF">GCM10008960_38120</name>
</gene>
<dbReference type="PROSITE" id="PS50110">
    <property type="entry name" value="RESPONSE_REGULATORY"/>
    <property type="match status" value="1"/>
</dbReference>
<accession>A0ABQ2SAJ6</accession>
<sequence>MRRVLCTLDVMSGVRILMVTHDDQEAELIEVALAQAARPWQLARCTDSRALLPGLLSRHTLPPHLVLLEQNMPFLDGYDVLGQLRAQSALVDLPVVLLSNSSHESDLARAFSLGADEYLVKEQSFPALMGQLTACLLRWEARLGDSERGAGSVA</sequence>
<dbReference type="InterPro" id="IPR052893">
    <property type="entry name" value="TCS_response_regulator"/>
</dbReference>
<comment type="caution">
    <text evidence="1">Lacks conserved residue(s) required for the propagation of feature annotation.</text>
</comment>
<keyword evidence="4" id="KW-1185">Reference proteome</keyword>
<dbReference type="InterPro" id="IPR011006">
    <property type="entry name" value="CheY-like_superfamily"/>
</dbReference>
<dbReference type="EMBL" id="BMQN01000021">
    <property type="protein sequence ID" value="GGS08077.1"/>
    <property type="molecule type" value="Genomic_DNA"/>
</dbReference>
<organism evidence="3 4">
    <name type="scientific">Deinococcus sedimenti</name>
    <dbReference type="NCBI Taxonomy" id="1867090"/>
    <lineage>
        <taxon>Bacteria</taxon>
        <taxon>Thermotogati</taxon>
        <taxon>Deinococcota</taxon>
        <taxon>Deinococci</taxon>
        <taxon>Deinococcales</taxon>
        <taxon>Deinococcaceae</taxon>
        <taxon>Deinococcus</taxon>
    </lineage>
</organism>
<reference evidence="4" key="1">
    <citation type="journal article" date="2019" name="Int. J. Syst. Evol. Microbiol.">
        <title>The Global Catalogue of Microorganisms (GCM) 10K type strain sequencing project: providing services to taxonomists for standard genome sequencing and annotation.</title>
        <authorList>
            <consortium name="The Broad Institute Genomics Platform"/>
            <consortium name="The Broad Institute Genome Sequencing Center for Infectious Disease"/>
            <person name="Wu L."/>
            <person name="Ma J."/>
        </authorList>
    </citation>
    <scope>NUCLEOTIDE SEQUENCE [LARGE SCALE GENOMIC DNA]</scope>
    <source>
        <strain evidence="4">JCM 31405</strain>
    </source>
</reference>
<name>A0ABQ2SAJ6_9DEIO</name>
<evidence type="ECO:0000256" key="1">
    <source>
        <dbReference type="PROSITE-ProRule" id="PRU00169"/>
    </source>
</evidence>
<dbReference type="PANTHER" id="PTHR44520">
    <property type="entry name" value="RESPONSE REGULATOR RCP1-RELATED"/>
    <property type="match status" value="1"/>
</dbReference>
<dbReference type="Proteomes" id="UP000644548">
    <property type="component" value="Unassembled WGS sequence"/>
</dbReference>
<dbReference type="SUPFAM" id="SSF52172">
    <property type="entry name" value="CheY-like"/>
    <property type="match status" value="1"/>
</dbReference>
<evidence type="ECO:0000313" key="4">
    <source>
        <dbReference type="Proteomes" id="UP000644548"/>
    </source>
</evidence>
<dbReference type="Pfam" id="PF00072">
    <property type="entry name" value="Response_reg"/>
    <property type="match status" value="1"/>
</dbReference>
<comment type="caution">
    <text evidence="3">The sequence shown here is derived from an EMBL/GenBank/DDBJ whole genome shotgun (WGS) entry which is preliminary data.</text>
</comment>
<dbReference type="InterPro" id="IPR001789">
    <property type="entry name" value="Sig_transdc_resp-reg_receiver"/>
</dbReference>
<protein>
    <recommendedName>
        <fullName evidence="2">Response regulatory domain-containing protein</fullName>
    </recommendedName>
</protein>
<feature type="domain" description="Response regulatory" evidence="2">
    <location>
        <begin position="15"/>
        <end position="136"/>
    </location>
</feature>
<evidence type="ECO:0000313" key="3">
    <source>
        <dbReference type="EMBL" id="GGS08077.1"/>
    </source>
</evidence>